<proteinExistence type="inferred from homology"/>
<dbReference type="Proteomes" id="UP001179121">
    <property type="component" value="Chromosome"/>
</dbReference>
<dbReference type="InterPro" id="IPR000468">
    <property type="entry name" value="Barstar"/>
</dbReference>
<dbReference type="InterPro" id="IPR035905">
    <property type="entry name" value="Barstar-like_sf"/>
</dbReference>
<dbReference type="Pfam" id="PF01337">
    <property type="entry name" value="Barstar"/>
    <property type="match status" value="1"/>
</dbReference>
<dbReference type="EMBL" id="OX365700">
    <property type="protein sequence ID" value="CAI4034100.1"/>
    <property type="molecule type" value="Genomic_DNA"/>
</dbReference>
<sequence length="157" mass="17534">MPAHHRLQSLTSPWVYLLVLKPDETAMARLTPPGDLAVKTLDGRACRTKDGLLKELAVTLAFPDYFGENWDALEECLCDLSWVAGTGHLLLIEQAEALLAGADKDYRTFISILRAAGAYWASEEAGRSPKPFHTVCVVTEERKSARRRWGLPLWKGR</sequence>
<dbReference type="SUPFAM" id="SSF52038">
    <property type="entry name" value="Barstar-related"/>
    <property type="match status" value="1"/>
</dbReference>
<dbReference type="RefSeq" id="WP_289271516.1">
    <property type="nucleotide sequence ID" value="NZ_OX365700.1"/>
</dbReference>
<evidence type="ECO:0000313" key="4">
    <source>
        <dbReference type="Proteomes" id="UP001179121"/>
    </source>
</evidence>
<keyword evidence="4" id="KW-1185">Reference proteome</keyword>
<evidence type="ECO:0000313" key="3">
    <source>
        <dbReference type="EMBL" id="CAI4034100.1"/>
    </source>
</evidence>
<feature type="domain" description="Barstar (barnase inhibitor)" evidence="2">
    <location>
        <begin position="38"/>
        <end position="124"/>
    </location>
</feature>
<dbReference type="CDD" id="cd05141">
    <property type="entry name" value="Barstar_evA4336-like"/>
    <property type="match status" value="1"/>
</dbReference>
<accession>A0AA86N456</accession>
<organism evidence="3 4">
    <name type="scientific">Nitrospira tepida</name>
    <dbReference type="NCBI Taxonomy" id="2973512"/>
    <lineage>
        <taxon>Bacteria</taxon>
        <taxon>Pseudomonadati</taxon>
        <taxon>Nitrospirota</taxon>
        <taxon>Nitrospiria</taxon>
        <taxon>Nitrospirales</taxon>
        <taxon>Nitrospiraceae</taxon>
        <taxon>Nitrospira</taxon>
    </lineage>
</organism>
<protein>
    <recommendedName>
        <fullName evidence="2">Barstar (barnase inhibitor) domain-containing protein</fullName>
    </recommendedName>
</protein>
<dbReference type="AlphaFoldDB" id="A0AA86N456"/>
<gene>
    <name evidence="3" type="ORF">DNFV4_04544</name>
</gene>
<evidence type="ECO:0000256" key="1">
    <source>
        <dbReference type="ARBA" id="ARBA00006845"/>
    </source>
</evidence>
<dbReference type="Gene3D" id="3.30.370.10">
    <property type="entry name" value="Barstar-like"/>
    <property type="match status" value="1"/>
</dbReference>
<dbReference type="KEGG" id="nti:DNFV4_04544"/>
<name>A0AA86N456_9BACT</name>
<reference evidence="3" key="1">
    <citation type="submission" date="2022-10" db="EMBL/GenBank/DDBJ databases">
        <authorList>
            <person name="Koch H."/>
        </authorList>
    </citation>
    <scope>NUCLEOTIDE SEQUENCE</scope>
    <source>
        <strain evidence="3">DNF</strain>
    </source>
</reference>
<evidence type="ECO:0000259" key="2">
    <source>
        <dbReference type="Pfam" id="PF01337"/>
    </source>
</evidence>
<comment type="similarity">
    <text evidence="1">Belongs to the barstar family.</text>
</comment>